<dbReference type="AlphaFoldDB" id="B5CQR9"/>
<keyword evidence="4" id="KW-1185">Reference proteome</keyword>
<feature type="transmembrane region" description="Helical" evidence="1">
    <location>
        <begin position="34"/>
        <end position="58"/>
    </location>
</feature>
<evidence type="ECO:0000256" key="1">
    <source>
        <dbReference type="SAM" id="Phobius"/>
    </source>
</evidence>
<feature type="transmembrane region" description="Helical" evidence="1">
    <location>
        <begin position="171"/>
        <end position="192"/>
    </location>
</feature>
<name>B5CQR9_9FIRM</name>
<protein>
    <recommendedName>
        <fullName evidence="2">Acyltransferase 3 domain-containing protein</fullName>
    </recommendedName>
</protein>
<keyword evidence="1" id="KW-0812">Transmembrane</keyword>
<dbReference type="EMBL" id="ABOU02000040">
    <property type="protein sequence ID" value="EDY32378.1"/>
    <property type="molecule type" value="Genomic_DNA"/>
</dbReference>
<feature type="transmembrane region" description="Helical" evidence="1">
    <location>
        <begin position="12"/>
        <end position="28"/>
    </location>
</feature>
<feature type="transmembrane region" description="Helical" evidence="1">
    <location>
        <begin position="147"/>
        <end position="165"/>
    </location>
</feature>
<keyword evidence="1" id="KW-0472">Membrane</keyword>
<feature type="transmembrane region" description="Helical" evidence="1">
    <location>
        <begin position="204"/>
        <end position="223"/>
    </location>
</feature>
<sequence>MTKKTTQKIKGIAILIMIAHHFLVYDFGADFSNAWVGIGSNFKICVGIYAVLSGYGYFFAKEKTLTYGLKKSWGLLQEYWISLFTLFIPFAMVEGGWKLTIKSLVINLFALGPNLNWNAWYVYFFIFCVLVMPFVSKIFKFHPVINIGMAVGVPFVIEVVIHELVPNYQEITILQVMFSCMLYFGVFLAGYLMAKYNLIKKLQMTWFLGLLCMIGAIVLRVMLGHINMFGFNTDVFYAPVFVIGAAKFFEGVPVKFTKVFDVLGKYSTGMWFFHAVFFATYVKDIFQPVMLLVKPRLLMYVWLVVLSLVGAVIYRKILDGIKLLPKLLKG</sequence>
<dbReference type="HOGENOM" id="CLU_828440_0_0_9"/>
<keyword evidence="1" id="KW-1133">Transmembrane helix</keyword>
<reference evidence="3 4" key="1">
    <citation type="submission" date="2008-08" db="EMBL/GenBank/DDBJ databases">
        <title>Draft genome sequence of Ruminococcus lactaris ATCC 29176.</title>
        <authorList>
            <person name="Sudarsanam P."/>
            <person name="Ley R."/>
            <person name="Guruge J."/>
            <person name="Turnbaugh P.J."/>
            <person name="Mahowald M."/>
            <person name="Liep D."/>
            <person name="Gordon J."/>
        </authorList>
    </citation>
    <scope>NUCLEOTIDE SEQUENCE [LARGE SCALE GENOMIC DNA]</scope>
    <source>
        <strain evidence="3 4">ATCC 29176</strain>
    </source>
</reference>
<dbReference type="InterPro" id="IPR002656">
    <property type="entry name" value="Acyl_transf_3_dom"/>
</dbReference>
<feature type="transmembrane region" description="Helical" evidence="1">
    <location>
        <begin position="79"/>
        <end position="97"/>
    </location>
</feature>
<feature type="transmembrane region" description="Helical" evidence="1">
    <location>
        <begin position="266"/>
        <end position="282"/>
    </location>
</feature>
<dbReference type="eggNOG" id="ENOG502ZF9K">
    <property type="taxonomic scope" value="Bacteria"/>
</dbReference>
<proteinExistence type="predicted"/>
<comment type="caution">
    <text evidence="3">The sequence shown here is derived from an EMBL/GenBank/DDBJ whole genome shotgun (WGS) entry which is preliminary data.</text>
</comment>
<dbReference type="GeneID" id="77333376"/>
<dbReference type="Pfam" id="PF01757">
    <property type="entry name" value="Acyl_transf_3"/>
    <property type="match status" value="1"/>
</dbReference>
<evidence type="ECO:0000313" key="4">
    <source>
        <dbReference type="Proteomes" id="UP000003254"/>
    </source>
</evidence>
<feature type="transmembrane region" description="Helical" evidence="1">
    <location>
        <begin position="117"/>
        <end position="135"/>
    </location>
</feature>
<accession>B5CQR9</accession>
<dbReference type="RefSeq" id="WP_005608818.1">
    <property type="nucleotide sequence ID" value="NZ_CP102292.1"/>
</dbReference>
<feature type="transmembrane region" description="Helical" evidence="1">
    <location>
        <begin position="297"/>
        <end position="314"/>
    </location>
</feature>
<evidence type="ECO:0000259" key="2">
    <source>
        <dbReference type="Pfam" id="PF01757"/>
    </source>
</evidence>
<feature type="domain" description="Acyltransferase 3" evidence="2">
    <location>
        <begin position="9"/>
        <end position="314"/>
    </location>
</feature>
<dbReference type="Proteomes" id="UP000003254">
    <property type="component" value="Unassembled WGS sequence"/>
</dbReference>
<dbReference type="GO" id="GO:0016747">
    <property type="term" value="F:acyltransferase activity, transferring groups other than amino-acyl groups"/>
    <property type="evidence" value="ECO:0007669"/>
    <property type="project" value="InterPro"/>
</dbReference>
<reference evidence="3 4" key="2">
    <citation type="submission" date="2008-08" db="EMBL/GenBank/DDBJ databases">
        <authorList>
            <person name="Fulton L."/>
            <person name="Clifton S."/>
            <person name="Fulton B."/>
            <person name="Xu J."/>
            <person name="Minx P."/>
            <person name="Pepin K.H."/>
            <person name="Johnson M."/>
            <person name="Bhonagiri V."/>
            <person name="Nash W.E."/>
            <person name="Mardis E.R."/>
            <person name="Wilson R.K."/>
        </authorList>
    </citation>
    <scope>NUCLEOTIDE SEQUENCE [LARGE SCALE GENOMIC DNA]</scope>
    <source>
        <strain evidence="3 4">ATCC 29176</strain>
    </source>
</reference>
<evidence type="ECO:0000313" key="3">
    <source>
        <dbReference type="EMBL" id="EDY32378.1"/>
    </source>
</evidence>
<gene>
    <name evidence="3" type="ORF">RUMLAC_01816</name>
</gene>
<feature type="transmembrane region" description="Helical" evidence="1">
    <location>
        <begin position="235"/>
        <end position="254"/>
    </location>
</feature>
<organism evidence="3 4">
    <name type="scientific">[Ruminococcus] lactaris ATCC 29176</name>
    <dbReference type="NCBI Taxonomy" id="471875"/>
    <lineage>
        <taxon>Bacteria</taxon>
        <taxon>Bacillati</taxon>
        <taxon>Bacillota</taxon>
        <taxon>Clostridia</taxon>
        <taxon>Lachnospirales</taxon>
        <taxon>Lachnospiraceae</taxon>
        <taxon>Mediterraneibacter</taxon>
    </lineage>
</organism>